<dbReference type="KEGG" id="smo:SELMODRAFT_417477"/>
<dbReference type="InParanoid" id="D8S2C5"/>
<dbReference type="STRING" id="88036.D8S2C5"/>
<accession>D8S2C5</accession>
<dbReference type="PANTHER" id="PTHR14379:SF3">
    <property type="entry name" value="MEIOSIS REGULATOR AND MRNA STABILITY FACTOR 1"/>
    <property type="match status" value="1"/>
</dbReference>
<dbReference type="InterPro" id="IPR021139">
    <property type="entry name" value="NYN"/>
</dbReference>
<protein>
    <recommendedName>
        <fullName evidence="1">NYN domain-containing protein</fullName>
    </recommendedName>
</protein>
<dbReference type="GO" id="GO:0004540">
    <property type="term" value="F:RNA nuclease activity"/>
    <property type="evidence" value="ECO:0007669"/>
    <property type="project" value="InterPro"/>
</dbReference>
<dbReference type="Gramene" id="EFJ21440">
    <property type="protein sequence ID" value="EFJ21440"/>
    <property type="gene ID" value="SELMODRAFT_417477"/>
</dbReference>
<feature type="domain" description="NYN" evidence="1">
    <location>
        <begin position="5"/>
        <end position="103"/>
    </location>
</feature>
<dbReference type="EMBL" id="GL377599">
    <property type="protein sequence ID" value="EFJ21440.1"/>
    <property type="molecule type" value="Genomic_DNA"/>
</dbReference>
<dbReference type="InterPro" id="IPR024768">
    <property type="entry name" value="Marf1"/>
</dbReference>
<dbReference type="GO" id="GO:0010468">
    <property type="term" value="P:regulation of gene expression"/>
    <property type="evidence" value="ECO:0007669"/>
    <property type="project" value="InterPro"/>
</dbReference>
<sequence length="270" mass="30068">MEFQASACGDSHKLSANVQRALYNTGINLHHFVSGSKGVSQKAMLVSMAFWSKENPPPANIVLISGDDGFSVILHQLRMQGFRIFLIRPQGGSCVAESLLDAATSIWHWDRVAQSSPKESKSLAGSRRKNYHGRPVIRGALTTLRSEMLPSTEENIYRCIVSSTVVTFNLPEALNNGVSKLYIPTDEQPWYFISTADYREYGPQVWDDLRNFLSSNWVPLSFRGVIFEGTHARSSFMTSSRGRNVAAEECSKLLTGFGVSLMRIVHGDQF</sequence>
<dbReference type="CDD" id="cd10910">
    <property type="entry name" value="PIN_limkain_b1_N_like"/>
    <property type="match status" value="1"/>
</dbReference>
<gene>
    <name evidence="2" type="ORF">SELMODRAFT_417477</name>
</gene>
<dbReference type="PANTHER" id="PTHR14379">
    <property type="entry name" value="LIMKAIN B LKAP"/>
    <property type="match status" value="1"/>
</dbReference>
<evidence type="ECO:0000313" key="3">
    <source>
        <dbReference type="Proteomes" id="UP000001514"/>
    </source>
</evidence>
<name>D8S2C5_SELML</name>
<dbReference type="AlphaFoldDB" id="D8S2C5"/>
<dbReference type="Proteomes" id="UP000001514">
    <property type="component" value="Unassembled WGS sequence"/>
</dbReference>
<proteinExistence type="predicted"/>
<dbReference type="Pfam" id="PF01936">
    <property type="entry name" value="NYN"/>
    <property type="match status" value="1"/>
</dbReference>
<dbReference type="GO" id="GO:0005777">
    <property type="term" value="C:peroxisome"/>
    <property type="evidence" value="ECO:0007669"/>
    <property type="project" value="InterPro"/>
</dbReference>
<keyword evidence="3" id="KW-1185">Reference proteome</keyword>
<evidence type="ECO:0000259" key="1">
    <source>
        <dbReference type="Pfam" id="PF01936"/>
    </source>
</evidence>
<organism evidence="3">
    <name type="scientific">Selaginella moellendorffii</name>
    <name type="common">Spikemoss</name>
    <dbReference type="NCBI Taxonomy" id="88036"/>
    <lineage>
        <taxon>Eukaryota</taxon>
        <taxon>Viridiplantae</taxon>
        <taxon>Streptophyta</taxon>
        <taxon>Embryophyta</taxon>
        <taxon>Tracheophyta</taxon>
        <taxon>Lycopodiopsida</taxon>
        <taxon>Selaginellales</taxon>
        <taxon>Selaginellaceae</taxon>
        <taxon>Selaginella</taxon>
    </lineage>
</organism>
<reference evidence="2 3" key="1">
    <citation type="journal article" date="2011" name="Science">
        <title>The Selaginella genome identifies genetic changes associated with the evolution of vascular plants.</title>
        <authorList>
            <person name="Banks J.A."/>
            <person name="Nishiyama T."/>
            <person name="Hasebe M."/>
            <person name="Bowman J.L."/>
            <person name="Gribskov M."/>
            <person name="dePamphilis C."/>
            <person name="Albert V.A."/>
            <person name="Aono N."/>
            <person name="Aoyama T."/>
            <person name="Ambrose B.A."/>
            <person name="Ashton N.W."/>
            <person name="Axtell M.J."/>
            <person name="Barker E."/>
            <person name="Barker M.S."/>
            <person name="Bennetzen J.L."/>
            <person name="Bonawitz N.D."/>
            <person name="Chapple C."/>
            <person name="Cheng C."/>
            <person name="Correa L.G."/>
            <person name="Dacre M."/>
            <person name="DeBarry J."/>
            <person name="Dreyer I."/>
            <person name="Elias M."/>
            <person name="Engstrom E.M."/>
            <person name="Estelle M."/>
            <person name="Feng L."/>
            <person name="Finet C."/>
            <person name="Floyd S.K."/>
            <person name="Frommer W.B."/>
            <person name="Fujita T."/>
            <person name="Gramzow L."/>
            <person name="Gutensohn M."/>
            <person name="Harholt J."/>
            <person name="Hattori M."/>
            <person name="Heyl A."/>
            <person name="Hirai T."/>
            <person name="Hiwatashi Y."/>
            <person name="Ishikawa M."/>
            <person name="Iwata M."/>
            <person name="Karol K.G."/>
            <person name="Koehler B."/>
            <person name="Kolukisaoglu U."/>
            <person name="Kubo M."/>
            <person name="Kurata T."/>
            <person name="Lalonde S."/>
            <person name="Li K."/>
            <person name="Li Y."/>
            <person name="Litt A."/>
            <person name="Lyons E."/>
            <person name="Manning G."/>
            <person name="Maruyama T."/>
            <person name="Michael T.P."/>
            <person name="Mikami K."/>
            <person name="Miyazaki S."/>
            <person name="Morinaga S."/>
            <person name="Murata T."/>
            <person name="Mueller-Roeber B."/>
            <person name="Nelson D.R."/>
            <person name="Obara M."/>
            <person name="Oguri Y."/>
            <person name="Olmstead R.G."/>
            <person name="Onodera N."/>
            <person name="Petersen B.L."/>
            <person name="Pils B."/>
            <person name="Prigge M."/>
            <person name="Rensing S.A."/>
            <person name="Riano-Pachon D.M."/>
            <person name="Roberts A.W."/>
            <person name="Sato Y."/>
            <person name="Scheller H.V."/>
            <person name="Schulz B."/>
            <person name="Schulz C."/>
            <person name="Shakirov E.V."/>
            <person name="Shibagaki N."/>
            <person name="Shinohara N."/>
            <person name="Shippen D.E."/>
            <person name="Soerensen I."/>
            <person name="Sotooka R."/>
            <person name="Sugimoto N."/>
            <person name="Sugita M."/>
            <person name="Sumikawa N."/>
            <person name="Tanurdzic M."/>
            <person name="Theissen G."/>
            <person name="Ulvskov P."/>
            <person name="Wakazuki S."/>
            <person name="Weng J.K."/>
            <person name="Willats W.W."/>
            <person name="Wipf D."/>
            <person name="Wolf P.G."/>
            <person name="Yang L."/>
            <person name="Zimmer A.D."/>
            <person name="Zhu Q."/>
            <person name="Mitros T."/>
            <person name="Hellsten U."/>
            <person name="Loque D."/>
            <person name="Otillar R."/>
            <person name="Salamov A."/>
            <person name="Schmutz J."/>
            <person name="Shapiro H."/>
            <person name="Lindquist E."/>
            <person name="Lucas S."/>
            <person name="Rokhsar D."/>
            <person name="Grigoriev I.V."/>
        </authorList>
    </citation>
    <scope>NUCLEOTIDE SEQUENCE [LARGE SCALE GENOMIC DNA]</scope>
</reference>
<dbReference type="HOGENOM" id="CLU_1032085_0_0_1"/>
<evidence type="ECO:0000313" key="2">
    <source>
        <dbReference type="EMBL" id="EFJ21440.1"/>
    </source>
</evidence>